<name>A0A1Q2CYK3_9ACTN</name>
<proteinExistence type="predicted"/>
<dbReference type="Proteomes" id="UP000188235">
    <property type="component" value="Chromosome"/>
</dbReference>
<dbReference type="EMBL" id="CP019607">
    <property type="protein sequence ID" value="AQP51165.1"/>
    <property type="molecule type" value="Genomic_DNA"/>
</dbReference>
<gene>
    <name evidence="2" type="ORF">BW733_10320</name>
</gene>
<dbReference type="AlphaFoldDB" id="A0A1Q2CYK3"/>
<reference evidence="2 3" key="1">
    <citation type="journal article" date="2008" name="Int. J. Syst. Evol. Microbiol.">
        <title>Tessaracoccus flavescens sp. nov., isolated from marine sediment.</title>
        <authorList>
            <person name="Lee D.W."/>
            <person name="Lee S.D."/>
        </authorList>
    </citation>
    <scope>NUCLEOTIDE SEQUENCE [LARGE SCALE GENOMIC DNA]</scope>
    <source>
        <strain evidence="2 3">SST-39T</strain>
    </source>
</reference>
<evidence type="ECO:0000313" key="3">
    <source>
        <dbReference type="Proteomes" id="UP000188235"/>
    </source>
</evidence>
<dbReference type="OrthoDB" id="9789979at2"/>
<dbReference type="STRING" id="399497.BW733_10320"/>
<dbReference type="RefSeq" id="WP_077350220.1">
    <property type="nucleotide sequence ID" value="NZ_CP019607.1"/>
</dbReference>
<protein>
    <submittedName>
        <fullName evidence="2">Uncharacterized protein</fullName>
    </submittedName>
</protein>
<accession>A0A1Q2CYK3</accession>
<sequence>MSTSPDSFRPREAAAIQREDIDAWAASNDIVTTHGEATETGARRRRRAARWAARTRHQGR</sequence>
<dbReference type="KEGG" id="tfa:BW733_10320"/>
<feature type="region of interest" description="Disordered" evidence="1">
    <location>
        <begin position="32"/>
        <end position="60"/>
    </location>
</feature>
<keyword evidence="3" id="KW-1185">Reference proteome</keyword>
<evidence type="ECO:0000313" key="2">
    <source>
        <dbReference type="EMBL" id="AQP51165.1"/>
    </source>
</evidence>
<feature type="compositionally biased region" description="Basic residues" evidence="1">
    <location>
        <begin position="43"/>
        <end position="60"/>
    </location>
</feature>
<evidence type="ECO:0000256" key="1">
    <source>
        <dbReference type="SAM" id="MobiDB-lite"/>
    </source>
</evidence>
<organism evidence="2 3">
    <name type="scientific">Tessaracoccus flavescens</name>
    <dbReference type="NCBI Taxonomy" id="399497"/>
    <lineage>
        <taxon>Bacteria</taxon>
        <taxon>Bacillati</taxon>
        <taxon>Actinomycetota</taxon>
        <taxon>Actinomycetes</taxon>
        <taxon>Propionibacteriales</taxon>
        <taxon>Propionibacteriaceae</taxon>
        <taxon>Tessaracoccus</taxon>
    </lineage>
</organism>